<name>A0A914WI98_9BILA</name>
<organism evidence="5 6">
    <name type="scientific">Plectus sambesii</name>
    <dbReference type="NCBI Taxonomy" id="2011161"/>
    <lineage>
        <taxon>Eukaryota</taxon>
        <taxon>Metazoa</taxon>
        <taxon>Ecdysozoa</taxon>
        <taxon>Nematoda</taxon>
        <taxon>Chromadorea</taxon>
        <taxon>Plectida</taxon>
        <taxon>Plectina</taxon>
        <taxon>Plectoidea</taxon>
        <taxon>Plectidae</taxon>
        <taxon>Plectus</taxon>
    </lineage>
</organism>
<evidence type="ECO:0000259" key="4">
    <source>
        <dbReference type="PROSITE" id="PS50089"/>
    </source>
</evidence>
<dbReference type="AlphaFoldDB" id="A0A914WI98"/>
<dbReference type="CDD" id="cd16448">
    <property type="entry name" value="RING-H2"/>
    <property type="match status" value="1"/>
</dbReference>
<feature type="domain" description="RING-type" evidence="4">
    <location>
        <begin position="247"/>
        <end position="304"/>
    </location>
</feature>
<dbReference type="Proteomes" id="UP000887566">
    <property type="component" value="Unplaced"/>
</dbReference>
<dbReference type="Gene3D" id="3.30.40.10">
    <property type="entry name" value="Zinc/RING finger domain, C3HC4 (zinc finger)"/>
    <property type="match status" value="1"/>
</dbReference>
<keyword evidence="1 3" id="KW-0863">Zinc-finger</keyword>
<dbReference type="InterPro" id="IPR001841">
    <property type="entry name" value="Znf_RING"/>
</dbReference>
<evidence type="ECO:0000256" key="1">
    <source>
        <dbReference type="ARBA" id="ARBA00022771"/>
    </source>
</evidence>
<reference evidence="6" key="1">
    <citation type="submission" date="2022-11" db="UniProtKB">
        <authorList>
            <consortium name="WormBaseParasite"/>
        </authorList>
    </citation>
    <scope>IDENTIFICATION</scope>
</reference>
<proteinExistence type="predicted"/>
<sequence length="342" mass="39368">MVDSSARSKFIEDELRQVKTKVSTLQDAELVSCVPQQVRIDVQRTKSKRMSICMQFPSEYPDQLIIVELKSRTLPQRFLDATLKAVDANKEQFLRARQQAVAVARFICEYLDSNPLCVCAEEISDLRKEANVDADKGEFLKIKQKQSLVHLRAQEGAYFVEAKMTMDAQYPETYASTSVETNMPAVFQRFLTAQAKEVARRCVQPPLLRRKKGEKPVPVANFEPRPSLLPVGKFILQTARRYPTELCAICRVVCFPPDPSALTEDMEGDDFVERVYCGHIFHHRCIDKYMKTPPFKGGKKCPQCADIIFHDKWRASDQIREERWAHEQAKQRELDEVEDFLS</sequence>
<keyword evidence="1 3" id="KW-0479">Metal-binding</keyword>
<dbReference type="SUPFAM" id="SSF57850">
    <property type="entry name" value="RING/U-box"/>
    <property type="match status" value="1"/>
</dbReference>
<dbReference type="WBParaSite" id="PSAMB.scaffold4093size15729.g23423.t1">
    <property type="protein sequence ID" value="PSAMB.scaffold4093size15729.g23423.t1"/>
    <property type="gene ID" value="PSAMB.scaffold4093size15729.g23423"/>
</dbReference>
<accession>A0A914WI98</accession>
<dbReference type="PANTHER" id="PTHR40237:SF1">
    <property type="entry name" value="LD44813P"/>
    <property type="match status" value="1"/>
</dbReference>
<dbReference type="PANTHER" id="PTHR40237">
    <property type="entry name" value="LD44813P"/>
    <property type="match status" value="1"/>
</dbReference>
<evidence type="ECO:0000256" key="3">
    <source>
        <dbReference type="PROSITE-ProRule" id="PRU00175"/>
    </source>
</evidence>
<dbReference type="PROSITE" id="PS50089">
    <property type="entry name" value="ZF_RING_2"/>
    <property type="match status" value="1"/>
</dbReference>
<evidence type="ECO:0000313" key="6">
    <source>
        <dbReference type="WBParaSite" id="PSAMB.scaffold4093size15729.g23423.t1"/>
    </source>
</evidence>
<dbReference type="GO" id="GO:0008270">
    <property type="term" value="F:zinc ion binding"/>
    <property type="evidence" value="ECO:0007669"/>
    <property type="project" value="UniProtKB-KW"/>
</dbReference>
<keyword evidence="2" id="KW-0862">Zinc</keyword>
<evidence type="ECO:0000256" key="2">
    <source>
        <dbReference type="ARBA" id="ARBA00022833"/>
    </source>
</evidence>
<protein>
    <submittedName>
        <fullName evidence="6">RING-type domain-containing protein</fullName>
    </submittedName>
</protein>
<dbReference type="InterPro" id="IPR013083">
    <property type="entry name" value="Znf_RING/FYVE/PHD"/>
</dbReference>
<evidence type="ECO:0000313" key="5">
    <source>
        <dbReference type="Proteomes" id="UP000887566"/>
    </source>
</evidence>
<keyword evidence="5" id="KW-1185">Reference proteome</keyword>